<feature type="domain" description="AB hydrolase-1" evidence="2">
    <location>
        <begin position="71"/>
        <end position="142"/>
    </location>
</feature>
<dbReference type="Proteomes" id="UP000198953">
    <property type="component" value="Unassembled WGS sequence"/>
</dbReference>
<dbReference type="InterPro" id="IPR029058">
    <property type="entry name" value="AB_hydrolase_fold"/>
</dbReference>
<sequence length="161" mass="17435">MRRFSAALASFLRPRSSSSPSAESEPQFTAAQMTRQPAGRPRFAAYGPLMAFGPSYVSGLGEEGVKAMPAGEPPRGTVRQIELDLRVDVRDLLPRITAPTLVVGATRDHLVPVEHARALHAAIPGSEYAELDSGHVVLHERPEEVVTLIRHFIDGEQCGES</sequence>
<dbReference type="PANTHER" id="PTHR43194">
    <property type="entry name" value="HYDROLASE ALPHA/BETA FOLD FAMILY"/>
    <property type="match status" value="1"/>
</dbReference>
<dbReference type="InterPro" id="IPR000073">
    <property type="entry name" value="AB_hydrolase_1"/>
</dbReference>
<feature type="region of interest" description="Disordered" evidence="1">
    <location>
        <begin position="1"/>
        <end position="29"/>
    </location>
</feature>
<dbReference type="OrthoDB" id="3866834at2"/>
<evidence type="ECO:0000259" key="2">
    <source>
        <dbReference type="Pfam" id="PF00561"/>
    </source>
</evidence>
<keyword evidence="4" id="KW-1185">Reference proteome</keyword>
<dbReference type="PANTHER" id="PTHR43194:SF5">
    <property type="entry name" value="PIMELOYL-[ACYL-CARRIER PROTEIN] METHYL ESTER ESTERASE"/>
    <property type="match status" value="1"/>
</dbReference>
<evidence type="ECO:0000313" key="4">
    <source>
        <dbReference type="Proteomes" id="UP000198953"/>
    </source>
</evidence>
<dbReference type="Pfam" id="PF00561">
    <property type="entry name" value="Abhydrolase_1"/>
    <property type="match status" value="1"/>
</dbReference>
<dbReference type="InterPro" id="IPR050228">
    <property type="entry name" value="Carboxylesterase_BioH"/>
</dbReference>
<dbReference type="Gene3D" id="3.40.50.1820">
    <property type="entry name" value="alpha/beta hydrolase"/>
    <property type="match status" value="1"/>
</dbReference>
<reference evidence="3 4" key="1">
    <citation type="submission" date="2016-10" db="EMBL/GenBank/DDBJ databases">
        <authorList>
            <person name="de Groot N.N."/>
        </authorList>
    </citation>
    <scope>NUCLEOTIDE SEQUENCE [LARGE SCALE GENOMIC DNA]</scope>
    <source>
        <strain evidence="3 4">DSM 43357</strain>
    </source>
</reference>
<name>A0A1H7FJZ7_9ACTN</name>
<evidence type="ECO:0000313" key="3">
    <source>
        <dbReference type="EMBL" id="SEK26433.1"/>
    </source>
</evidence>
<protein>
    <submittedName>
        <fullName evidence="3">Alpha/beta hydrolase fold</fullName>
    </submittedName>
</protein>
<feature type="compositionally biased region" description="Low complexity" evidence="1">
    <location>
        <begin position="1"/>
        <end position="25"/>
    </location>
</feature>
<dbReference type="EMBL" id="FOBF01000001">
    <property type="protein sequence ID" value="SEK26433.1"/>
    <property type="molecule type" value="Genomic_DNA"/>
</dbReference>
<gene>
    <name evidence="3" type="ORF">SAMN05660976_00118</name>
</gene>
<keyword evidence="3" id="KW-0378">Hydrolase</keyword>
<evidence type="ECO:0000256" key="1">
    <source>
        <dbReference type="SAM" id="MobiDB-lite"/>
    </source>
</evidence>
<dbReference type="STRING" id="46177.SAMN05660976_00118"/>
<proteinExistence type="predicted"/>
<organism evidence="3 4">
    <name type="scientific">Nonomuraea pusilla</name>
    <dbReference type="NCBI Taxonomy" id="46177"/>
    <lineage>
        <taxon>Bacteria</taxon>
        <taxon>Bacillati</taxon>
        <taxon>Actinomycetota</taxon>
        <taxon>Actinomycetes</taxon>
        <taxon>Streptosporangiales</taxon>
        <taxon>Streptosporangiaceae</taxon>
        <taxon>Nonomuraea</taxon>
    </lineage>
</organism>
<dbReference type="SUPFAM" id="SSF53474">
    <property type="entry name" value="alpha/beta-Hydrolases"/>
    <property type="match status" value="1"/>
</dbReference>
<dbReference type="GO" id="GO:0016787">
    <property type="term" value="F:hydrolase activity"/>
    <property type="evidence" value="ECO:0007669"/>
    <property type="project" value="UniProtKB-KW"/>
</dbReference>
<accession>A0A1H7FJZ7</accession>
<dbReference type="AlphaFoldDB" id="A0A1H7FJZ7"/>